<keyword evidence="3" id="KW-0813">Transport</keyword>
<dbReference type="PANTHER" id="PTHR30290:SF10">
    <property type="entry name" value="PERIPLASMIC OLIGOPEPTIDE-BINDING PROTEIN-RELATED"/>
    <property type="match status" value="1"/>
</dbReference>
<dbReference type="RefSeq" id="WP_131980423.1">
    <property type="nucleotide sequence ID" value="NZ_SMKL01000010.1"/>
</dbReference>
<feature type="signal peptide" evidence="5">
    <location>
        <begin position="1"/>
        <end position="17"/>
    </location>
</feature>
<dbReference type="CDD" id="cd00995">
    <property type="entry name" value="PBP2_NikA_DppA_OppA_like"/>
    <property type="match status" value="1"/>
</dbReference>
<feature type="chain" id="PRO_5038882180" evidence="5">
    <location>
        <begin position="18"/>
        <end position="533"/>
    </location>
</feature>
<accession>A0A4R4RXA8</accession>
<dbReference type="InterPro" id="IPR030678">
    <property type="entry name" value="Peptide/Ni-bd"/>
</dbReference>
<dbReference type="InterPro" id="IPR039424">
    <property type="entry name" value="SBP_5"/>
</dbReference>
<evidence type="ECO:0000256" key="2">
    <source>
        <dbReference type="ARBA" id="ARBA00005695"/>
    </source>
</evidence>
<evidence type="ECO:0000256" key="3">
    <source>
        <dbReference type="ARBA" id="ARBA00022448"/>
    </source>
</evidence>
<evidence type="ECO:0000313" key="8">
    <source>
        <dbReference type="Proteomes" id="UP000295621"/>
    </source>
</evidence>
<comment type="caution">
    <text evidence="7">The sequence shown here is derived from an EMBL/GenBank/DDBJ whole genome shotgun (WGS) entry which is preliminary data.</text>
</comment>
<comment type="subcellular location">
    <subcellularLocation>
        <location evidence="1">Cell envelope</location>
    </subcellularLocation>
</comment>
<dbReference type="PROSITE" id="PS51257">
    <property type="entry name" value="PROKAR_LIPOPROTEIN"/>
    <property type="match status" value="1"/>
</dbReference>
<dbReference type="EMBL" id="SMKL01000010">
    <property type="protein sequence ID" value="TDC53263.1"/>
    <property type="molecule type" value="Genomic_DNA"/>
</dbReference>
<evidence type="ECO:0000256" key="1">
    <source>
        <dbReference type="ARBA" id="ARBA00004196"/>
    </source>
</evidence>
<feature type="domain" description="Solute-binding protein family 5" evidence="6">
    <location>
        <begin position="82"/>
        <end position="449"/>
    </location>
</feature>
<proteinExistence type="inferred from homology"/>
<dbReference type="Pfam" id="PF00496">
    <property type="entry name" value="SBP_bac_5"/>
    <property type="match status" value="1"/>
</dbReference>
<dbReference type="PANTHER" id="PTHR30290">
    <property type="entry name" value="PERIPLASMIC BINDING COMPONENT OF ABC TRANSPORTER"/>
    <property type="match status" value="1"/>
</dbReference>
<keyword evidence="8" id="KW-1185">Reference proteome</keyword>
<dbReference type="InterPro" id="IPR000914">
    <property type="entry name" value="SBP_5_dom"/>
</dbReference>
<dbReference type="OrthoDB" id="9046151at2"/>
<dbReference type="Gene3D" id="3.10.105.10">
    <property type="entry name" value="Dipeptide-binding Protein, Domain 3"/>
    <property type="match status" value="1"/>
</dbReference>
<dbReference type="GO" id="GO:0042597">
    <property type="term" value="C:periplasmic space"/>
    <property type="evidence" value="ECO:0007669"/>
    <property type="project" value="UniProtKB-ARBA"/>
</dbReference>
<name>A0A4R4RXA8_9ACTN</name>
<dbReference type="Gene3D" id="3.40.190.10">
    <property type="entry name" value="Periplasmic binding protein-like II"/>
    <property type="match status" value="1"/>
</dbReference>
<dbReference type="AlphaFoldDB" id="A0A4R4RXA8"/>
<sequence length="533" mass="56573">MRWLLLPLAAVSLVAAAGCGASSGPSSSTGDSGGSVSYADGGTFTMVRNADPGGFDPYRTRQILGLSQLAYDSLVYQRLDGEFVSNLAEDWTVDAQRATFTLRDDVTCSDGTPMTAGQVAAGITFASDPANQSPQYGVNTPAVPVTATADDAARTVEVEAGEPFGFLLHTIGQLPIVCAAGMDDPDQLATSSAGTGPFVLSAVVPGQSYTFTKREGYAWGPDGAGTDAPGTPDTVVIRIVENETTAANLLLSGEVNVARVTGQDQQRLQAQDLPTAEWKVPGVWLSFNHLDSRPTAEPAVRRALVHALDLEELIRVNTGGTGTAATSFTALDPKGCPDNTIEGPLPEHDVEAADELLDEAGWVLGSDGIRVKDGTPLTVEITYITGFYPLDKPTAELLAEKWHAIGVQANIRAEAVAAATTTLYETSNWDVYLGGYSFNLPSQMVPYLSGTTPPNGNNVGHLHNAEYDRLAAQAVALTPPEACMYWDQAEQAILREVDVVPIADKIEYWYLNGAEVEMTRYDTPIPTTIRMLG</sequence>
<evidence type="ECO:0000313" key="7">
    <source>
        <dbReference type="EMBL" id="TDC53263.1"/>
    </source>
</evidence>
<dbReference type="Proteomes" id="UP000295621">
    <property type="component" value="Unassembled WGS sequence"/>
</dbReference>
<gene>
    <name evidence="7" type="ORF">E1212_06225</name>
</gene>
<evidence type="ECO:0000256" key="5">
    <source>
        <dbReference type="SAM" id="SignalP"/>
    </source>
</evidence>
<dbReference type="PIRSF" id="PIRSF002741">
    <property type="entry name" value="MppA"/>
    <property type="match status" value="1"/>
</dbReference>
<evidence type="ECO:0000259" key="6">
    <source>
        <dbReference type="Pfam" id="PF00496"/>
    </source>
</evidence>
<dbReference type="GO" id="GO:0030313">
    <property type="term" value="C:cell envelope"/>
    <property type="evidence" value="ECO:0007669"/>
    <property type="project" value="UniProtKB-SubCell"/>
</dbReference>
<dbReference type="GO" id="GO:1904680">
    <property type="term" value="F:peptide transmembrane transporter activity"/>
    <property type="evidence" value="ECO:0007669"/>
    <property type="project" value="TreeGrafter"/>
</dbReference>
<dbReference type="GO" id="GO:0015833">
    <property type="term" value="P:peptide transport"/>
    <property type="evidence" value="ECO:0007669"/>
    <property type="project" value="TreeGrafter"/>
</dbReference>
<dbReference type="GO" id="GO:0043190">
    <property type="term" value="C:ATP-binding cassette (ABC) transporter complex"/>
    <property type="evidence" value="ECO:0007669"/>
    <property type="project" value="InterPro"/>
</dbReference>
<comment type="similarity">
    <text evidence="2">Belongs to the bacterial solute-binding protein 5 family.</text>
</comment>
<dbReference type="SUPFAM" id="SSF53850">
    <property type="entry name" value="Periplasmic binding protein-like II"/>
    <property type="match status" value="1"/>
</dbReference>
<reference evidence="7 8" key="1">
    <citation type="submission" date="2019-02" db="EMBL/GenBank/DDBJ databases">
        <title>Draft genome sequences of novel Actinobacteria.</title>
        <authorList>
            <person name="Sahin N."/>
            <person name="Ay H."/>
            <person name="Saygin H."/>
        </authorList>
    </citation>
    <scope>NUCLEOTIDE SEQUENCE [LARGE SCALE GENOMIC DNA]</scope>
    <source>
        <strain evidence="7 8">KC603</strain>
    </source>
</reference>
<keyword evidence="4 5" id="KW-0732">Signal</keyword>
<evidence type="ECO:0000256" key="4">
    <source>
        <dbReference type="ARBA" id="ARBA00022729"/>
    </source>
</evidence>
<protein>
    <submittedName>
        <fullName evidence="7">ABC transporter substrate-binding protein</fullName>
    </submittedName>
</protein>
<organism evidence="7 8">
    <name type="scientific">Jiangella ureilytica</name>
    <dbReference type="NCBI Taxonomy" id="2530374"/>
    <lineage>
        <taxon>Bacteria</taxon>
        <taxon>Bacillati</taxon>
        <taxon>Actinomycetota</taxon>
        <taxon>Actinomycetes</taxon>
        <taxon>Jiangellales</taxon>
        <taxon>Jiangellaceae</taxon>
        <taxon>Jiangella</taxon>
    </lineage>
</organism>